<evidence type="ECO:0000256" key="1">
    <source>
        <dbReference type="ARBA" id="ARBA00000542"/>
    </source>
</evidence>
<keyword evidence="24" id="KW-0675">Receptor</keyword>
<evidence type="ECO:0000256" key="20">
    <source>
        <dbReference type="ARBA" id="ARBA00023055"/>
    </source>
</evidence>
<keyword evidence="26" id="KW-0449">Lipoprotein</keyword>
<dbReference type="GO" id="GO:0007155">
    <property type="term" value="P:cell adhesion"/>
    <property type="evidence" value="ECO:0007669"/>
    <property type="project" value="UniProtKB-KW"/>
</dbReference>
<dbReference type="GO" id="GO:0045121">
    <property type="term" value="C:membrane raft"/>
    <property type="evidence" value="ECO:0007669"/>
    <property type="project" value="UniProtKB-SubCell"/>
</dbReference>
<keyword evidence="21 34" id="KW-0472">Membrane</keyword>
<dbReference type="Pfam" id="PF01130">
    <property type="entry name" value="CD36"/>
    <property type="match status" value="2"/>
</dbReference>
<evidence type="ECO:0000256" key="13">
    <source>
        <dbReference type="ARBA" id="ARBA00022475"/>
    </source>
</evidence>
<evidence type="ECO:0000313" key="36">
    <source>
        <dbReference type="Proteomes" id="UP000008227"/>
    </source>
</evidence>
<dbReference type="InterPro" id="IPR005428">
    <property type="entry name" value="CD36/SCARB1/SNMP1"/>
</dbReference>
<evidence type="ECO:0000256" key="33">
    <source>
        <dbReference type="PIRSR" id="PIRSR605428-51"/>
    </source>
</evidence>
<reference evidence="35" key="2">
    <citation type="journal article" date="2020" name="Gigascience">
        <title>An improved pig reference genome sequence to enable pig genetics and genomics research.</title>
        <authorList>
            <person name="Warr A."/>
            <person name="Affara N."/>
            <person name="Aken B."/>
            <person name="Beiki H."/>
            <person name="Bickhart D.M."/>
            <person name="Billis K."/>
            <person name="Chow W."/>
            <person name="Eory L."/>
            <person name="Finlayson H.A."/>
            <person name="Flicek P."/>
            <person name="Giron C.G."/>
            <person name="Griffin D.K."/>
            <person name="Hall R."/>
            <person name="Hannum G."/>
            <person name="Hourlier T."/>
            <person name="Howe K."/>
            <person name="Hume D.A."/>
            <person name="Izuogu O."/>
            <person name="Kim K."/>
            <person name="Koren S."/>
            <person name="Liu H."/>
            <person name="Manchanda N."/>
            <person name="Martin F.J."/>
            <person name="Nonneman D.J."/>
            <person name="O'Connor R.E."/>
            <person name="Phillippy A.M."/>
            <person name="Rohrer G.A."/>
            <person name="Rosen B.D."/>
            <person name="Rund L.A."/>
            <person name="Sargent C.A."/>
            <person name="Schook L.B."/>
            <person name="Schroeder S.G."/>
            <person name="Schwartz A.S."/>
            <person name="Skinner B.M."/>
            <person name="Talbot R."/>
            <person name="Tseng E."/>
            <person name="Tuggle C.K."/>
            <person name="Watson M."/>
            <person name="Smith T.P.L."/>
            <person name="Archibald A.L."/>
        </authorList>
    </citation>
    <scope>NUCLEOTIDE SEQUENCE [LARGE SCALE GENOMIC DNA]</scope>
    <source>
        <strain evidence="35">Duroc</strain>
    </source>
</reference>
<evidence type="ECO:0000256" key="22">
    <source>
        <dbReference type="ARBA" id="ARBA00023139"/>
    </source>
</evidence>
<keyword evidence="23" id="KW-1015">Disulfide bond</keyword>
<dbReference type="GO" id="GO:0006869">
    <property type="term" value="P:lipid transport"/>
    <property type="evidence" value="ECO:0007669"/>
    <property type="project" value="UniProtKB-KW"/>
</dbReference>
<dbReference type="PANTHER" id="PTHR11923">
    <property type="entry name" value="SCAVENGER RECEPTOR CLASS B TYPE-1 SR-B1"/>
    <property type="match status" value="1"/>
</dbReference>
<dbReference type="Proteomes" id="UP000008227">
    <property type="component" value="Chromosome 9"/>
</dbReference>
<comment type="similarity">
    <text evidence="10">Belongs to the CD36 family.</text>
</comment>
<comment type="catalytic activity">
    <reaction evidence="27">
        <text>tetracosanoate(out) = tetracosanoate(in)</text>
        <dbReference type="Rhea" id="RHEA:45260"/>
        <dbReference type="ChEBI" id="CHEBI:31014"/>
    </reaction>
    <physiologicalReaction direction="left-to-right" evidence="27">
        <dbReference type="Rhea" id="RHEA:45261"/>
    </physiologicalReaction>
</comment>
<feature type="cross-link" description="Glycyl lysine isopeptide (Lys-Gly) (interchain with G-Cter in ubiquitin)" evidence="33">
    <location>
        <position position="426"/>
    </location>
</feature>
<reference evidence="35" key="3">
    <citation type="submission" date="2025-08" db="UniProtKB">
        <authorList>
            <consortium name="Ensembl"/>
        </authorList>
    </citation>
    <scope>IDENTIFICATION</scope>
</reference>
<evidence type="ECO:0000256" key="12">
    <source>
        <dbReference type="ARBA" id="ARBA00022448"/>
    </source>
</evidence>
<keyword evidence="36" id="KW-1185">Reference proteome</keyword>
<evidence type="ECO:0000256" key="26">
    <source>
        <dbReference type="ARBA" id="ARBA00023288"/>
    </source>
</evidence>
<evidence type="ECO:0000256" key="8">
    <source>
        <dbReference type="ARBA" id="ARBA00004555"/>
    </source>
</evidence>
<evidence type="ECO:0000256" key="9">
    <source>
        <dbReference type="ARBA" id="ARBA00004651"/>
    </source>
</evidence>
<evidence type="ECO:0000256" key="11">
    <source>
        <dbReference type="ARBA" id="ARBA00020772"/>
    </source>
</evidence>
<keyword evidence="13" id="KW-1003">Cell membrane</keyword>
<comment type="catalytic activity">
    <reaction evidence="4">
        <text>tetradecanoate(out) = tetradecanoate(in)</text>
        <dbReference type="Rhea" id="RHEA:45252"/>
        <dbReference type="ChEBI" id="CHEBI:30807"/>
    </reaction>
    <physiologicalReaction direction="left-to-right" evidence="4">
        <dbReference type="Rhea" id="RHEA:45253"/>
    </physiologicalReaction>
</comment>
<gene>
    <name evidence="35" type="primary">LOC100511343</name>
</gene>
<evidence type="ECO:0000256" key="21">
    <source>
        <dbReference type="ARBA" id="ARBA00023136"/>
    </source>
</evidence>
<comment type="subcellular location">
    <subcellularLocation>
        <location evidence="6">Apical cell membrane</location>
    </subcellularLocation>
    <subcellularLocation>
        <location evidence="9">Cell membrane</location>
        <topology evidence="9">Multi-pass membrane protein</topology>
    </subcellularLocation>
    <subcellularLocation>
        <location evidence="8">Golgi apparatus</location>
    </subcellularLocation>
    <subcellularLocation>
        <location evidence="7">Membrane raft</location>
    </subcellularLocation>
</comment>
<evidence type="ECO:0000256" key="28">
    <source>
        <dbReference type="ARBA" id="ARBA00029966"/>
    </source>
</evidence>
<dbReference type="AlphaFoldDB" id="A0A5G2RCP1"/>
<evidence type="ECO:0000256" key="27">
    <source>
        <dbReference type="ARBA" id="ARBA00023949"/>
    </source>
</evidence>
<keyword evidence="19" id="KW-0333">Golgi apparatus</keyword>
<protein>
    <recommendedName>
        <fullName evidence="11">Platelet glycoprotein 4</fullName>
    </recommendedName>
    <alternativeName>
        <fullName evidence="31">Glycoprotein IIIb</fullName>
    </alternativeName>
    <alternativeName>
        <fullName evidence="29">PAS IV</fullName>
    </alternativeName>
    <alternativeName>
        <fullName evidence="30">PAS-4</fullName>
    </alternativeName>
    <alternativeName>
        <fullName evidence="28">Platelet glycoprotein IV</fullName>
    </alternativeName>
</protein>
<evidence type="ECO:0000256" key="23">
    <source>
        <dbReference type="ARBA" id="ARBA00023157"/>
    </source>
</evidence>
<evidence type="ECO:0000256" key="30">
    <source>
        <dbReference type="ARBA" id="ARBA00032188"/>
    </source>
</evidence>
<evidence type="ECO:0000256" key="15">
    <source>
        <dbReference type="ARBA" id="ARBA00022692"/>
    </source>
</evidence>
<evidence type="ECO:0000256" key="19">
    <source>
        <dbReference type="ARBA" id="ARBA00023034"/>
    </source>
</evidence>
<evidence type="ECO:0000256" key="5">
    <source>
        <dbReference type="ARBA" id="ARBA00001892"/>
    </source>
</evidence>
<feature type="site" description="Critical for TLR4-TLR6 dimerization and signaling" evidence="32">
    <location>
        <position position="420"/>
    </location>
</feature>
<keyword evidence="25" id="KW-0325">Glycoprotein</keyword>
<reference evidence="35" key="4">
    <citation type="submission" date="2025-09" db="UniProtKB">
        <authorList>
            <consortium name="Ensembl"/>
        </authorList>
    </citation>
    <scope>IDENTIFICATION</scope>
</reference>
<evidence type="ECO:0000256" key="16">
    <source>
        <dbReference type="ARBA" id="ARBA00022843"/>
    </source>
</evidence>
<evidence type="ECO:0000256" key="32">
    <source>
        <dbReference type="PIRSR" id="PIRSR605428-50"/>
    </source>
</evidence>
<dbReference type="PANTHER" id="PTHR11923:SF12">
    <property type="entry name" value="PLATELET GLYCOPROTEIN 4"/>
    <property type="match status" value="1"/>
</dbReference>
<keyword evidence="16 33" id="KW-0832">Ubl conjugation</keyword>
<dbReference type="GO" id="GO:0016324">
    <property type="term" value="C:apical plasma membrane"/>
    <property type="evidence" value="ECO:0007669"/>
    <property type="project" value="UniProtKB-SubCell"/>
</dbReference>
<evidence type="ECO:0000256" key="14">
    <source>
        <dbReference type="ARBA" id="ARBA00022499"/>
    </source>
</evidence>
<keyword evidence="20" id="KW-0445">Lipid transport</keyword>
<comment type="catalytic activity">
    <reaction evidence="3">
        <text>hexadecanoate(out) = hexadecanoate(in)</text>
        <dbReference type="Rhea" id="RHEA:45256"/>
        <dbReference type="ChEBI" id="CHEBI:7896"/>
    </reaction>
    <physiologicalReaction direction="left-to-right" evidence="3">
        <dbReference type="Rhea" id="RHEA:45257"/>
    </physiologicalReaction>
</comment>
<dbReference type="PRINTS" id="PR01610">
    <property type="entry name" value="CD36ANTIGEN"/>
</dbReference>
<dbReference type="ExpressionAtlas" id="A0A5G2RCP1">
    <property type="expression patterns" value="baseline and differential"/>
</dbReference>
<proteinExistence type="inferred from homology"/>
<comment type="catalytic activity">
    <reaction evidence="2">
        <text>(9Z)-octadecenoate(out) = (9Z)-octadecenoate(in)</text>
        <dbReference type="Rhea" id="RHEA:33655"/>
        <dbReference type="ChEBI" id="CHEBI:30823"/>
    </reaction>
    <physiologicalReaction direction="left-to-right" evidence="2">
        <dbReference type="Rhea" id="RHEA:33656"/>
    </physiologicalReaction>
</comment>
<evidence type="ECO:0000256" key="24">
    <source>
        <dbReference type="ARBA" id="ARBA00023170"/>
    </source>
</evidence>
<evidence type="ECO:0000256" key="18">
    <source>
        <dbReference type="ARBA" id="ARBA00022989"/>
    </source>
</evidence>
<evidence type="ECO:0000256" key="7">
    <source>
        <dbReference type="ARBA" id="ARBA00004285"/>
    </source>
</evidence>
<evidence type="ECO:0000256" key="6">
    <source>
        <dbReference type="ARBA" id="ARBA00004221"/>
    </source>
</evidence>
<evidence type="ECO:0000256" key="2">
    <source>
        <dbReference type="ARBA" id="ARBA00000626"/>
    </source>
</evidence>
<evidence type="ECO:0000313" key="35">
    <source>
        <dbReference type="Ensembl" id="ENSSSCP00000074186.2"/>
    </source>
</evidence>
<dbReference type="GO" id="GO:0005794">
    <property type="term" value="C:Golgi apparatus"/>
    <property type="evidence" value="ECO:0007669"/>
    <property type="project" value="UniProtKB-SubCell"/>
</dbReference>
<feature type="transmembrane region" description="Helical" evidence="34">
    <location>
        <begin position="395"/>
        <end position="420"/>
    </location>
</feature>
<keyword evidence="18 34" id="KW-1133">Transmembrane helix</keyword>
<accession>A0A5G2RCP1</accession>
<comment type="catalytic activity">
    <reaction evidence="5">
        <text>butanoate(out) = butanoate(in)</text>
        <dbReference type="Rhea" id="RHEA:45248"/>
        <dbReference type="ChEBI" id="CHEBI:17968"/>
    </reaction>
    <physiologicalReaction direction="left-to-right" evidence="5">
        <dbReference type="Rhea" id="RHEA:45249"/>
    </physiologicalReaction>
</comment>
<keyword evidence="12" id="KW-0813">Transport</keyword>
<dbReference type="GeneTree" id="ENSGT00940000153372"/>
<evidence type="ECO:0000256" key="3">
    <source>
        <dbReference type="ARBA" id="ARBA00000934"/>
    </source>
</evidence>
<keyword evidence="15 34" id="KW-0812">Transmembrane</keyword>
<evidence type="ECO:0000256" key="10">
    <source>
        <dbReference type="ARBA" id="ARBA00010532"/>
    </source>
</evidence>
<evidence type="ECO:0000256" key="17">
    <source>
        <dbReference type="ARBA" id="ARBA00022889"/>
    </source>
</evidence>
<evidence type="ECO:0000256" key="4">
    <source>
        <dbReference type="ARBA" id="ARBA00000996"/>
    </source>
</evidence>
<evidence type="ECO:0000256" key="29">
    <source>
        <dbReference type="ARBA" id="ARBA00031821"/>
    </source>
</evidence>
<comment type="catalytic activity">
    <reaction evidence="1">
        <text>(9Z,12Z)-octadecadienoate(out) = (9Z,12Z)-octadecadienoate(in)</text>
        <dbReference type="Rhea" id="RHEA:45264"/>
        <dbReference type="ChEBI" id="CHEBI:30245"/>
    </reaction>
    <physiologicalReaction direction="left-to-right" evidence="1">
        <dbReference type="Rhea" id="RHEA:45265"/>
    </physiologicalReaction>
</comment>
<evidence type="ECO:0000256" key="34">
    <source>
        <dbReference type="SAM" id="Phobius"/>
    </source>
</evidence>
<dbReference type="Bgee" id="ENSSSCG00000015405">
    <property type="expression patterns" value="Expressed in omentum and 46 other cell types or tissues"/>
</dbReference>
<organism evidence="35 36">
    <name type="scientific">Sus scrofa</name>
    <name type="common">Pig</name>
    <dbReference type="NCBI Taxonomy" id="9823"/>
    <lineage>
        <taxon>Eukaryota</taxon>
        <taxon>Metazoa</taxon>
        <taxon>Chordata</taxon>
        <taxon>Craniata</taxon>
        <taxon>Vertebrata</taxon>
        <taxon>Euteleostomi</taxon>
        <taxon>Mammalia</taxon>
        <taxon>Eutheria</taxon>
        <taxon>Laurasiatheria</taxon>
        <taxon>Artiodactyla</taxon>
        <taxon>Suina</taxon>
        <taxon>Suidae</taxon>
        <taxon>Sus</taxon>
    </lineage>
</organism>
<keyword evidence="22" id="KW-0564">Palmitate</keyword>
<evidence type="ECO:0000256" key="25">
    <source>
        <dbReference type="ARBA" id="ARBA00023180"/>
    </source>
</evidence>
<dbReference type="InterPro" id="IPR002159">
    <property type="entry name" value="CD36_fam"/>
</dbReference>
<dbReference type="Ensembl" id="ENSSSCT00000067483.2">
    <property type="protein sequence ID" value="ENSSSCP00000074186.2"/>
    <property type="gene ID" value="ENSSSCG00000015405.6"/>
</dbReference>
<evidence type="ECO:0000256" key="31">
    <source>
        <dbReference type="ARBA" id="ARBA00032780"/>
    </source>
</evidence>
<reference evidence="36" key="1">
    <citation type="submission" date="2009-11" db="EMBL/GenBank/DDBJ databases">
        <authorList>
            <consortium name="Porcine genome sequencing project"/>
        </authorList>
    </citation>
    <scope>NUCLEOTIDE SEQUENCE [LARGE SCALE GENOMIC DNA]</scope>
    <source>
        <strain evidence="36">Duroc</strain>
    </source>
</reference>
<keyword evidence="14 33" id="KW-1017">Isopeptide bond</keyword>
<name>A0A5G2RCP1_PIG</name>
<keyword evidence="17" id="KW-0130">Cell adhesion</keyword>
<dbReference type="PRINTS" id="PR01609">
    <property type="entry name" value="CD36FAMILY"/>
</dbReference>
<sequence>MIVFNLTQENVSQDFTACPRSEVVLEEGTIAFKNWVETGTEVYRQFWIFDVQNPEEVAVNSSKIKVKQRGPYTYRVRYLAKKNIVQDPKTHTVSFLQPKGAIFEPSLSVGTENDTFTVLNLAVAAAPHLYPSAFIQLILNVFIKRSKSSMFQKRTLKELLWGYTDPFLNLIPYSTPTTVGMFYPHHNTSDGVYKVFSGKNDAISKANGASFPPFIEKTRVLRFFASEICRSFYAVFGAEVNLKGIPVYRFILPSMTFASPLQNPENRCFCTEKIISKNCTLYGVLDISKCKEGKPVYISLPHFLHASPEIAKTIEGLNPNQEEHSTYLDVEPITGFTLRFAQRLQINLLVKPARIIEALKNLKQNYIVPVLWLNETGTISDEKAEMFRKQVTEKINLLGLVEMILLSVGVVMFIAFMISYCTCRSKKVN</sequence>